<feature type="transmembrane region" description="Helical" evidence="2">
    <location>
        <begin position="6"/>
        <end position="27"/>
    </location>
</feature>
<evidence type="ECO:0000256" key="1">
    <source>
        <dbReference type="SAM" id="MobiDB-lite"/>
    </source>
</evidence>
<protein>
    <submittedName>
        <fullName evidence="3">Uncharacterized protein</fullName>
    </submittedName>
</protein>
<dbReference type="GeneID" id="63799804"/>
<evidence type="ECO:0000313" key="4">
    <source>
        <dbReference type="Proteomes" id="UP000193922"/>
    </source>
</evidence>
<gene>
    <name evidence="3" type="ORF">DL89DRAFT_114750</name>
</gene>
<organism evidence="3 4">
    <name type="scientific">Linderina pennispora</name>
    <dbReference type="NCBI Taxonomy" id="61395"/>
    <lineage>
        <taxon>Eukaryota</taxon>
        <taxon>Fungi</taxon>
        <taxon>Fungi incertae sedis</taxon>
        <taxon>Zoopagomycota</taxon>
        <taxon>Kickxellomycotina</taxon>
        <taxon>Kickxellomycetes</taxon>
        <taxon>Kickxellales</taxon>
        <taxon>Kickxellaceae</taxon>
        <taxon>Linderina</taxon>
    </lineage>
</organism>
<dbReference type="RefSeq" id="XP_040739633.1">
    <property type="nucleotide sequence ID" value="XM_040883156.1"/>
</dbReference>
<keyword evidence="2" id="KW-0472">Membrane</keyword>
<feature type="region of interest" description="Disordered" evidence="1">
    <location>
        <begin position="29"/>
        <end position="53"/>
    </location>
</feature>
<dbReference type="Proteomes" id="UP000193922">
    <property type="component" value="Unassembled WGS sequence"/>
</dbReference>
<accession>A0A1Y1VVW0</accession>
<keyword evidence="4" id="KW-1185">Reference proteome</keyword>
<proteinExistence type="predicted"/>
<name>A0A1Y1VVW0_9FUNG</name>
<evidence type="ECO:0000256" key="2">
    <source>
        <dbReference type="SAM" id="Phobius"/>
    </source>
</evidence>
<keyword evidence="2" id="KW-0812">Transmembrane</keyword>
<dbReference type="EMBL" id="MCFD01000030">
    <property type="protein sequence ID" value="ORX65428.1"/>
    <property type="molecule type" value="Genomic_DNA"/>
</dbReference>
<comment type="caution">
    <text evidence="3">The sequence shown here is derived from an EMBL/GenBank/DDBJ whole genome shotgun (WGS) entry which is preliminary data.</text>
</comment>
<sequence>MSLVTTLYAVSAAATAFVFGVIIHACAKPDPHKPKNHQPPGPLPIPQNAVSGHPQYTSNAGLSGYLHVEPPANAAVVSIPTSLSWQHQNSAEKKNPLTPYSLQSNLLMPTCSIIAPPPRIYTPE</sequence>
<dbReference type="AlphaFoldDB" id="A0A1Y1VVW0"/>
<reference evidence="3 4" key="1">
    <citation type="submission" date="2016-07" db="EMBL/GenBank/DDBJ databases">
        <title>Pervasive Adenine N6-methylation of Active Genes in Fungi.</title>
        <authorList>
            <consortium name="DOE Joint Genome Institute"/>
            <person name="Mondo S.J."/>
            <person name="Dannebaum R.O."/>
            <person name="Kuo R.C."/>
            <person name="Labutti K."/>
            <person name="Haridas S."/>
            <person name="Kuo A."/>
            <person name="Salamov A."/>
            <person name="Ahrendt S.R."/>
            <person name="Lipzen A."/>
            <person name="Sullivan W."/>
            <person name="Andreopoulos W.B."/>
            <person name="Clum A."/>
            <person name="Lindquist E."/>
            <person name="Daum C."/>
            <person name="Ramamoorthy G.K."/>
            <person name="Gryganskyi A."/>
            <person name="Culley D."/>
            <person name="Magnuson J.K."/>
            <person name="James T.Y."/>
            <person name="O'Malley M.A."/>
            <person name="Stajich J.E."/>
            <person name="Spatafora J.W."/>
            <person name="Visel A."/>
            <person name="Grigoriev I.V."/>
        </authorList>
    </citation>
    <scope>NUCLEOTIDE SEQUENCE [LARGE SCALE GENOMIC DNA]</scope>
    <source>
        <strain evidence="3 4">ATCC 12442</strain>
    </source>
</reference>
<keyword evidence="2" id="KW-1133">Transmembrane helix</keyword>
<evidence type="ECO:0000313" key="3">
    <source>
        <dbReference type="EMBL" id="ORX65428.1"/>
    </source>
</evidence>